<keyword evidence="1" id="KW-0812">Transmembrane</keyword>
<dbReference type="EMBL" id="KV748776">
    <property type="protein sequence ID" value="OCL13155.1"/>
    <property type="molecule type" value="Genomic_DNA"/>
</dbReference>
<evidence type="ECO:0000256" key="1">
    <source>
        <dbReference type="SAM" id="Phobius"/>
    </source>
</evidence>
<keyword evidence="1" id="KW-1133">Transmembrane helix</keyword>
<accession>A0A8E2FA87</accession>
<dbReference type="Proteomes" id="UP000250140">
    <property type="component" value="Unassembled WGS sequence"/>
</dbReference>
<protein>
    <submittedName>
        <fullName evidence="2">Uncharacterized protein</fullName>
    </submittedName>
</protein>
<feature type="transmembrane region" description="Helical" evidence="1">
    <location>
        <begin position="29"/>
        <end position="47"/>
    </location>
</feature>
<dbReference type="AlphaFoldDB" id="A0A8E2FA87"/>
<reference evidence="2 3" key="1">
    <citation type="journal article" date="2016" name="Nat. Commun.">
        <title>Ectomycorrhizal ecology is imprinted in the genome of the dominant symbiotic fungus Cenococcum geophilum.</title>
        <authorList>
            <consortium name="DOE Joint Genome Institute"/>
            <person name="Peter M."/>
            <person name="Kohler A."/>
            <person name="Ohm R.A."/>
            <person name="Kuo A."/>
            <person name="Krutzmann J."/>
            <person name="Morin E."/>
            <person name="Arend M."/>
            <person name="Barry K.W."/>
            <person name="Binder M."/>
            <person name="Choi C."/>
            <person name="Clum A."/>
            <person name="Copeland A."/>
            <person name="Grisel N."/>
            <person name="Haridas S."/>
            <person name="Kipfer T."/>
            <person name="LaButti K."/>
            <person name="Lindquist E."/>
            <person name="Lipzen A."/>
            <person name="Maire R."/>
            <person name="Meier B."/>
            <person name="Mihaltcheva S."/>
            <person name="Molinier V."/>
            <person name="Murat C."/>
            <person name="Poggeler S."/>
            <person name="Quandt C.A."/>
            <person name="Sperisen C."/>
            <person name="Tritt A."/>
            <person name="Tisserant E."/>
            <person name="Crous P.W."/>
            <person name="Henrissat B."/>
            <person name="Nehls U."/>
            <person name="Egli S."/>
            <person name="Spatafora J.W."/>
            <person name="Grigoriev I.V."/>
            <person name="Martin F.M."/>
        </authorList>
    </citation>
    <scope>NUCLEOTIDE SEQUENCE [LARGE SCALE GENOMIC DNA]</scope>
    <source>
        <strain evidence="2 3">CBS 207.34</strain>
    </source>
</reference>
<keyword evidence="1" id="KW-0472">Membrane</keyword>
<keyword evidence="3" id="KW-1185">Reference proteome</keyword>
<gene>
    <name evidence="2" type="ORF">AOQ84DRAFT_352140</name>
</gene>
<organism evidence="2 3">
    <name type="scientific">Glonium stellatum</name>
    <dbReference type="NCBI Taxonomy" id="574774"/>
    <lineage>
        <taxon>Eukaryota</taxon>
        <taxon>Fungi</taxon>
        <taxon>Dikarya</taxon>
        <taxon>Ascomycota</taxon>
        <taxon>Pezizomycotina</taxon>
        <taxon>Dothideomycetes</taxon>
        <taxon>Pleosporomycetidae</taxon>
        <taxon>Gloniales</taxon>
        <taxon>Gloniaceae</taxon>
        <taxon>Glonium</taxon>
    </lineage>
</organism>
<sequence>MPVLQCRSPQIRYWAGAELTTHFNSFADVLVSSVCLSLAIPASLLIASGKRSSTGSDGLYYAFAALFKTAVMMLSPWKGIFIEGAVFSIPSH</sequence>
<evidence type="ECO:0000313" key="3">
    <source>
        <dbReference type="Proteomes" id="UP000250140"/>
    </source>
</evidence>
<name>A0A8E2FA87_9PEZI</name>
<evidence type="ECO:0000313" key="2">
    <source>
        <dbReference type="EMBL" id="OCL13155.1"/>
    </source>
</evidence>
<proteinExistence type="predicted"/>
<feature type="transmembrane region" description="Helical" evidence="1">
    <location>
        <begin position="59"/>
        <end position="77"/>
    </location>
</feature>